<proteinExistence type="predicted"/>
<keyword evidence="1" id="KW-1185">Reference proteome</keyword>
<dbReference type="Proteomes" id="UP000887564">
    <property type="component" value="Unplaced"/>
</dbReference>
<dbReference type="WBParaSite" id="PEQ_0000054901-mRNA-1">
    <property type="protein sequence ID" value="PEQ_0000054901-mRNA-1"/>
    <property type="gene ID" value="PEQ_0000054901"/>
</dbReference>
<evidence type="ECO:0000313" key="2">
    <source>
        <dbReference type="WBParaSite" id="PEQ_0000054901-mRNA-1"/>
    </source>
</evidence>
<reference evidence="2" key="1">
    <citation type="submission" date="2022-11" db="UniProtKB">
        <authorList>
            <consortium name="WormBaseParasite"/>
        </authorList>
    </citation>
    <scope>IDENTIFICATION</scope>
</reference>
<organism evidence="1 2">
    <name type="scientific">Parascaris equorum</name>
    <name type="common">Equine roundworm</name>
    <dbReference type="NCBI Taxonomy" id="6256"/>
    <lineage>
        <taxon>Eukaryota</taxon>
        <taxon>Metazoa</taxon>
        <taxon>Ecdysozoa</taxon>
        <taxon>Nematoda</taxon>
        <taxon>Chromadorea</taxon>
        <taxon>Rhabditida</taxon>
        <taxon>Spirurina</taxon>
        <taxon>Ascaridomorpha</taxon>
        <taxon>Ascaridoidea</taxon>
        <taxon>Ascarididae</taxon>
        <taxon>Parascaris</taxon>
    </lineage>
</organism>
<protein>
    <submittedName>
        <fullName evidence="2">Uncharacterized protein</fullName>
    </submittedName>
</protein>
<sequence length="105" mass="12089">MSTWQCLLRVNVKRTTYGAIFLQINFECIELSEAHISAAYEQCPSTSHNRALHWNIGNAGSWAHLRVQYDDVGFARVMDRLKANRDDFAMEDRMELIGDELALLK</sequence>
<name>A0A914R2S1_PAREQ</name>
<dbReference type="AlphaFoldDB" id="A0A914R2S1"/>
<evidence type="ECO:0000313" key="1">
    <source>
        <dbReference type="Proteomes" id="UP000887564"/>
    </source>
</evidence>
<accession>A0A914R2S1</accession>